<dbReference type="AlphaFoldDB" id="A0A1H3IIJ1"/>
<protein>
    <submittedName>
        <fullName evidence="1">Uncharacterized protein</fullName>
    </submittedName>
</protein>
<reference evidence="1 2" key="1">
    <citation type="submission" date="2016-10" db="EMBL/GenBank/DDBJ databases">
        <authorList>
            <person name="de Groot N.N."/>
        </authorList>
    </citation>
    <scope>NUCLEOTIDE SEQUENCE [LARGE SCALE GENOMIC DNA]</scope>
    <source>
        <strain evidence="1 2">CPCC 202699</strain>
    </source>
</reference>
<gene>
    <name evidence="1" type="ORF">SAMN05421504_1053</name>
</gene>
<organism evidence="1 2">
    <name type="scientific">Amycolatopsis xylanica</name>
    <dbReference type="NCBI Taxonomy" id="589385"/>
    <lineage>
        <taxon>Bacteria</taxon>
        <taxon>Bacillati</taxon>
        <taxon>Actinomycetota</taxon>
        <taxon>Actinomycetes</taxon>
        <taxon>Pseudonocardiales</taxon>
        <taxon>Pseudonocardiaceae</taxon>
        <taxon>Amycolatopsis</taxon>
    </lineage>
</organism>
<dbReference type="EMBL" id="FNON01000005">
    <property type="protein sequence ID" value="SDY27482.1"/>
    <property type="molecule type" value="Genomic_DNA"/>
</dbReference>
<keyword evidence="2" id="KW-1185">Reference proteome</keyword>
<accession>A0A1H3IIJ1</accession>
<proteinExistence type="predicted"/>
<sequence>MSPQIKKILVVGVVALVLFFLITRPHESADAVHNVLGWLRSGAEAVVTFVKDLFA</sequence>
<dbReference type="RefSeq" id="WP_176968764.1">
    <property type="nucleotide sequence ID" value="NZ_FNON01000005.1"/>
</dbReference>
<name>A0A1H3IIJ1_9PSEU</name>
<dbReference type="Proteomes" id="UP000199515">
    <property type="component" value="Unassembled WGS sequence"/>
</dbReference>
<evidence type="ECO:0000313" key="2">
    <source>
        <dbReference type="Proteomes" id="UP000199515"/>
    </source>
</evidence>
<evidence type="ECO:0000313" key="1">
    <source>
        <dbReference type="EMBL" id="SDY27482.1"/>
    </source>
</evidence>
<dbReference type="STRING" id="589385.SAMN05421504_1053"/>